<dbReference type="RefSeq" id="WP_176788944.1">
    <property type="nucleotide sequence ID" value="NZ_JABXWR010000001.1"/>
</dbReference>
<dbReference type="Proteomes" id="UP000570823">
    <property type="component" value="Unassembled WGS sequence"/>
</dbReference>
<name>A0A7K4HPZ3_9EURY</name>
<dbReference type="EMBL" id="JABXWR010000001">
    <property type="protein sequence ID" value="NVO67345.1"/>
    <property type="molecule type" value="Genomic_DNA"/>
</dbReference>
<sequence length="115" mass="12013">MRWKSTSFLITMVTTMHPEGYVFYRGAGNRSAGDPGSLSAAPRGDDAEYVGLTTIAVAKRFWQDASRAAAISAGLEAVEGSTPESRALAAVAEGFWQGSMVEDAATDGAVCHGVI</sequence>
<protein>
    <submittedName>
        <fullName evidence="1">Uncharacterized protein</fullName>
    </submittedName>
</protein>
<dbReference type="AlphaFoldDB" id="A0A7K4HPZ3"/>
<proteinExistence type="predicted"/>
<dbReference type="OrthoDB" id="373655at2157"/>
<accession>A0A7K4HPZ3</accession>
<reference evidence="1 2" key="1">
    <citation type="submission" date="2020-06" db="EMBL/GenBank/DDBJ databases">
        <title>Methanofollis fontis sp. nov., a methanogen isolated from marine sediments near a cold seep at Four-Way Closure Ridge offshore southwestern Taiwan.</title>
        <authorList>
            <person name="Chen S.-C."/>
            <person name="Teng N.-H."/>
            <person name="Lin Y.-S."/>
            <person name="Lai M.-C."/>
            <person name="Chen H.-H."/>
            <person name="Wang C.-C."/>
        </authorList>
    </citation>
    <scope>NUCLEOTIDE SEQUENCE [LARGE SCALE GENOMIC DNA]</scope>
    <source>
        <strain evidence="1 2">DSM 2702</strain>
    </source>
</reference>
<evidence type="ECO:0000313" key="1">
    <source>
        <dbReference type="EMBL" id="NVO67345.1"/>
    </source>
</evidence>
<comment type="caution">
    <text evidence="1">The sequence shown here is derived from an EMBL/GenBank/DDBJ whole genome shotgun (WGS) entry which is preliminary data.</text>
</comment>
<keyword evidence="2" id="KW-1185">Reference proteome</keyword>
<gene>
    <name evidence="1" type="ORF">HWN36_08520</name>
</gene>
<evidence type="ECO:0000313" key="2">
    <source>
        <dbReference type="Proteomes" id="UP000570823"/>
    </source>
</evidence>
<organism evidence="1 2">
    <name type="scientific">Methanofollis tationis</name>
    <dbReference type="NCBI Taxonomy" id="81417"/>
    <lineage>
        <taxon>Archaea</taxon>
        <taxon>Methanobacteriati</taxon>
        <taxon>Methanobacteriota</taxon>
        <taxon>Stenosarchaea group</taxon>
        <taxon>Methanomicrobia</taxon>
        <taxon>Methanomicrobiales</taxon>
        <taxon>Methanomicrobiaceae</taxon>
        <taxon>Methanofollis</taxon>
    </lineage>
</organism>